<gene>
    <name evidence="7" type="ORF">VIBNI_0050</name>
</gene>
<dbReference type="SMART" id="SM00822">
    <property type="entry name" value="PKS_KR"/>
    <property type="match status" value="1"/>
</dbReference>
<dbReference type="GO" id="GO:0004312">
    <property type="term" value="F:fatty acid synthase activity"/>
    <property type="evidence" value="ECO:0007669"/>
    <property type="project" value="TreeGrafter"/>
</dbReference>
<dbReference type="Gene3D" id="3.40.50.720">
    <property type="entry name" value="NAD(P)-binding Rossmann-like Domain"/>
    <property type="match status" value="1"/>
</dbReference>
<dbReference type="Pfam" id="PF03959">
    <property type="entry name" value="FSH1"/>
    <property type="match status" value="1"/>
</dbReference>
<evidence type="ECO:0000256" key="3">
    <source>
        <dbReference type="ARBA" id="ARBA00022553"/>
    </source>
</evidence>
<sequence>MSKSAPNFKKQKLNWEKETPENQSNEVPVQTPMVPTDSQITVQEEHFYKRYTQPWEASNPQKKATLGISRNSMSVHALPENWDVTRLTDAKHLESCLSEISPERLVFVSDGSTDSMLLFSEMLKLISSSEWLSKLQLVVVKESHSIEDAGLSGLCRTVKSEFPEIQLTLIHSPSEHLNVALQISETITDETELEVSEDGQVFEPVLDHCSFGSQGDLNKITPESSYVISGGAGALGLETAEWLIKQGAVQIVLLSRTDYSNADKPEKLVEIQNQADVRCVCCDVTSQMSLKRALESEQRNGLLPVGGVFHVAGVLTDGTLENQTEELYLRAFDVKVLGAMNLEHVLKPKDFFIAYTSVAGVLGSLGQASYAAANSALDALMKHWTQKDRQFVAIQWGPWGEGGMAHRTGAVSRSAMAGFEPISHAMGVSAIETVLRSDMDGAVMFSPIDWNKVAIYNSLTSRLNPSASIAPAATASTSGSEHIRLVVREAVWESVGEPVSDDVPLLENGLNSLGSMSLRNKIATELNITLPSAFASEFPTIDAMVKHISLSNGEERAISVISESNDEHPILVVGAGLGGLTFAHQLKKLKVPVRIFEKNAKAGGVWDTVANTDSKLQIDSPAYDFDNNYLPIDGDRQWGRSFPNQIDIVSGANELSASLGDEIQFDTKVLSVSKVADKKYEVTYVTNGVRNQGLFSGVVSMTGGLHTPKETKLANEEDFGGHLGLGISNDTPLSTYKDADVVIVGHGAFALENMRTALENGAKHVTLLCRRRNLVLSTFCNWMLNSAEGVMPVGDVMEIMRPFYGACGVDVETLPSFVRQESGDVLLDQTTVPPGSDLFFLAQLAGKLTVVEGEIAEYRSESICTKDGKDIKADVILKCFGFKTEDTILTSMFGEEKTIEGFWINGDPNLFTYNDGAQVPRKVKSLLCSSYLFFVQCFAKAFVHFRQDEQHFNDALKRITDASSPNTIAERIFIEVWDFIEPAKRNVAERTKARLPFERFLVEREREWKEYAKILGVSEEIYSDLWQFLDPTIAIKARREPEYTSESRVVDDKFGEFSVFHTRRKSVLFLPGQGTDARLARSLLERTGWLDRKDLEFTIVDAPFSLPAFTNEEQLRQVGLDGLVELGVYDKTTQYKEWRAGFETLWEEFHGRELPVHNTKERADWAYTFGYLKKLIQEFGPFDGVAGFCEGAAVLTAALAQEKIGADHGLGDVKFFIAMSPWLAPMHVKDELFRHRSLSIPTLQVVGDNDMPVFIDAAPKFANTFTDITQYHHSGQHVYPTLTKPLEEHLDNLLNRVI</sequence>
<dbReference type="InterPro" id="IPR020806">
    <property type="entry name" value="PKS_PP-bd"/>
</dbReference>
<dbReference type="GO" id="GO:0006633">
    <property type="term" value="P:fatty acid biosynthetic process"/>
    <property type="evidence" value="ECO:0007669"/>
    <property type="project" value="TreeGrafter"/>
</dbReference>
<dbReference type="GO" id="GO:0050660">
    <property type="term" value="F:flavin adenine dinucleotide binding"/>
    <property type="evidence" value="ECO:0007669"/>
    <property type="project" value="InterPro"/>
</dbReference>
<protein>
    <submittedName>
        <fullName evidence="7">Polyketide synthase and related module</fullName>
    </submittedName>
</protein>
<dbReference type="Gene3D" id="3.50.50.60">
    <property type="entry name" value="FAD/NAD(P)-binding domain"/>
    <property type="match status" value="1"/>
</dbReference>
<dbReference type="GO" id="GO:0050661">
    <property type="term" value="F:NADP binding"/>
    <property type="evidence" value="ECO:0007669"/>
    <property type="project" value="InterPro"/>
</dbReference>
<evidence type="ECO:0000256" key="4">
    <source>
        <dbReference type="ARBA" id="ARBA00023002"/>
    </source>
</evidence>
<organism evidence="7">
    <name type="scientific">Vibrio nigripulchritudo</name>
    <dbReference type="NCBI Taxonomy" id="28173"/>
    <lineage>
        <taxon>Bacteria</taxon>
        <taxon>Pseudomonadati</taxon>
        <taxon>Pseudomonadota</taxon>
        <taxon>Gammaproteobacteria</taxon>
        <taxon>Vibrionales</taxon>
        <taxon>Vibrionaceae</taxon>
        <taxon>Vibrio</taxon>
    </lineage>
</organism>
<evidence type="ECO:0000259" key="6">
    <source>
        <dbReference type="PROSITE" id="PS50075"/>
    </source>
</evidence>
<dbReference type="Gene3D" id="3.40.50.1820">
    <property type="entry name" value="alpha/beta hydrolase"/>
    <property type="match status" value="1"/>
</dbReference>
<name>A0A9P1NK79_9VIBR</name>
<dbReference type="InterPro" id="IPR005645">
    <property type="entry name" value="FSH-like_dom"/>
</dbReference>
<dbReference type="InterPro" id="IPR036188">
    <property type="entry name" value="FAD/NAD-bd_sf"/>
</dbReference>
<dbReference type="SMART" id="SM00823">
    <property type="entry name" value="PKS_PP"/>
    <property type="match status" value="1"/>
</dbReference>
<dbReference type="InterPro" id="IPR036291">
    <property type="entry name" value="NAD(P)-bd_dom_sf"/>
</dbReference>
<dbReference type="InterPro" id="IPR036736">
    <property type="entry name" value="ACP-like_sf"/>
</dbReference>
<keyword evidence="7" id="KW-0614">Plasmid</keyword>
<dbReference type="InterPro" id="IPR009081">
    <property type="entry name" value="PP-bd_ACP"/>
</dbReference>
<dbReference type="RefSeq" id="WP_013610237.1">
    <property type="nucleotide sequence ID" value="NC_015156.1"/>
</dbReference>
<dbReference type="InterPro" id="IPR013968">
    <property type="entry name" value="PKS_KR"/>
</dbReference>
<dbReference type="PROSITE" id="PS50075">
    <property type="entry name" value="CARRIER"/>
    <property type="match status" value="1"/>
</dbReference>
<keyword evidence="4" id="KW-0560">Oxidoreductase</keyword>
<evidence type="ECO:0000256" key="1">
    <source>
        <dbReference type="ARBA" id="ARBA00006484"/>
    </source>
</evidence>
<dbReference type="PANTHER" id="PTHR43775">
    <property type="entry name" value="FATTY ACID SYNTHASE"/>
    <property type="match status" value="1"/>
</dbReference>
<dbReference type="GO" id="GO:0016491">
    <property type="term" value="F:oxidoreductase activity"/>
    <property type="evidence" value="ECO:0007669"/>
    <property type="project" value="UniProtKB-KW"/>
</dbReference>
<dbReference type="InterPro" id="IPR029058">
    <property type="entry name" value="AB_hydrolase_fold"/>
</dbReference>
<dbReference type="GO" id="GO:0031177">
    <property type="term" value="F:phosphopantetheine binding"/>
    <property type="evidence" value="ECO:0007669"/>
    <property type="project" value="InterPro"/>
</dbReference>
<dbReference type="Pfam" id="PF08659">
    <property type="entry name" value="KR"/>
    <property type="match status" value="1"/>
</dbReference>
<proteinExistence type="inferred from homology"/>
<dbReference type="SUPFAM" id="SSF51735">
    <property type="entry name" value="NAD(P)-binding Rossmann-fold domains"/>
    <property type="match status" value="1"/>
</dbReference>
<reference evidence="7" key="1">
    <citation type="submission" date="2010-02" db="EMBL/GenBank/DDBJ databases">
        <authorList>
            <person name="Genoscope - CEA"/>
        </authorList>
    </citation>
    <scope>NUCLEOTIDE SEQUENCE</scope>
    <source>
        <plasmid evidence="7">VIBNI_pA</plasmid>
    </source>
</reference>
<dbReference type="Gene3D" id="1.10.1200.10">
    <property type="entry name" value="ACP-like"/>
    <property type="match status" value="1"/>
</dbReference>
<dbReference type="Pfam" id="PF00550">
    <property type="entry name" value="PP-binding"/>
    <property type="match status" value="1"/>
</dbReference>
<keyword evidence="2" id="KW-0596">Phosphopantetheine</keyword>
<comment type="similarity">
    <text evidence="1">Belongs to the short-chain dehydrogenases/reductases (SDR) family.</text>
</comment>
<feature type="domain" description="Carrier" evidence="6">
    <location>
        <begin position="477"/>
        <end position="552"/>
    </location>
</feature>
<dbReference type="SUPFAM" id="SSF47336">
    <property type="entry name" value="ACP-like"/>
    <property type="match status" value="1"/>
</dbReference>
<evidence type="ECO:0000313" key="7">
    <source>
        <dbReference type="EMBL" id="CBJ93096.1"/>
    </source>
</evidence>
<dbReference type="PRINTS" id="PR00370">
    <property type="entry name" value="FMOXYGENASE"/>
</dbReference>
<dbReference type="SUPFAM" id="SSF53474">
    <property type="entry name" value="alpha/beta-Hydrolases"/>
    <property type="match status" value="1"/>
</dbReference>
<dbReference type="EMBL" id="FP893246">
    <property type="protein sequence ID" value="CBJ93096.1"/>
    <property type="molecule type" value="Genomic_DNA"/>
</dbReference>
<geneLocation type="plasmid" evidence="7">
    <name>VIBNI_pA</name>
</geneLocation>
<dbReference type="PANTHER" id="PTHR43775:SF37">
    <property type="entry name" value="SI:DKEY-61P9.11"/>
    <property type="match status" value="1"/>
</dbReference>
<feature type="region of interest" description="Disordered" evidence="5">
    <location>
        <begin position="1"/>
        <end position="32"/>
    </location>
</feature>
<evidence type="ECO:0000256" key="5">
    <source>
        <dbReference type="SAM" id="MobiDB-lite"/>
    </source>
</evidence>
<dbReference type="InterPro" id="IPR000960">
    <property type="entry name" value="Flavin_mOase"/>
</dbReference>
<evidence type="ECO:0000256" key="2">
    <source>
        <dbReference type="ARBA" id="ARBA00022450"/>
    </source>
</evidence>
<dbReference type="InterPro" id="IPR050091">
    <property type="entry name" value="PKS_NRPS_Biosynth_Enz"/>
</dbReference>
<dbReference type="InterPro" id="IPR057326">
    <property type="entry name" value="KR_dom"/>
</dbReference>
<dbReference type="SUPFAM" id="SSF51905">
    <property type="entry name" value="FAD/NAD(P)-binding domain"/>
    <property type="match status" value="2"/>
</dbReference>
<accession>A0A9P1NK79</accession>
<dbReference type="Pfam" id="PF13450">
    <property type="entry name" value="NAD_binding_8"/>
    <property type="match status" value="1"/>
</dbReference>
<keyword evidence="3" id="KW-0597">Phosphoprotein</keyword>